<evidence type="ECO:0000256" key="1">
    <source>
        <dbReference type="ARBA" id="ARBA00001974"/>
    </source>
</evidence>
<keyword evidence="5" id="KW-0521">NADP</keyword>
<comment type="similarity">
    <text evidence="2">Belongs to the FAD-binding monooxygenase family.</text>
</comment>
<organism evidence="11 12">
    <name type="scientific">Mycobacterium rhizamassiliense</name>
    <dbReference type="NCBI Taxonomy" id="1841860"/>
    <lineage>
        <taxon>Bacteria</taxon>
        <taxon>Bacillati</taxon>
        <taxon>Actinomycetota</taxon>
        <taxon>Actinomycetes</taxon>
        <taxon>Mycobacteriales</taxon>
        <taxon>Mycobacteriaceae</taxon>
        <taxon>Mycobacterium</taxon>
    </lineage>
</organism>
<evidence type="ECO:0000256" key="7">
    <source>
        <dbReference type="ARBA" id="ARBA00023033"/>
    </source>
</evidence>
<gene>
    <name evidence="11" type="ORF">MRAB57_5605</name>
</gene>
<protein>
    <recommendedName>
        <fullName evidence="9">Baeyer-Villiger monooxygenase</fullName>
    </recommendedName>
</protein>
<evidence type="ECO:0000313" key="11">
    <source>
        <dbReference type="EMBL" id="SPM37756.1"/>
    </source>
</evidence>
<dbReference type="Gene3D" id="3.50.50.60">
    <property type="entry name" value="FAD/NAD(P)-binding domain"/>
    <property type="match status" value="2"/>
</dbReference>
<dbReference type="InterPro" id="IPR051209">
    <property type="entry name" value="FAD-bind_Monooxygenase_sf"/>
</dbReference>
<keyword evidence="6" id="KW-0560">Oxidoreductase</keyword>
<dbReference type="GO" id="GO:0004499">
    <property type="term" value="F:N,N-dimethylaniline monooxygenase activity"/>
    <property type="evidence" value="ECO:0007669"/>
    <property type="project" value="InterPro"/>
</dbReference>
<dbReference type="AlphaFoldDB" id="A0A2U3P1W8"/>
<evidence type="ECO:0000256" key="6">
    <source>
        <dbReference type="ARBA" id="ARBA00023002"/>
    </source>
</evidence>
<evidence type="ECO:0000313" key="12">
    <source>
        <dbReference type="Proteomes" id="UP000240988"/>
    </source>
</evidence>
<keyword evidence="7" id="KW-0503">Monooxygenase</keyword>
<sequence>MRVRTGAPADVPLDGPNEEDRSTVTDALTQAEPTSAAHQPVHTRAIIIGTGFSGLGMAIKLQRQGVDFVILEKAGDIGGTWRDNSYPGCACDIPSHLYSFSFEPKPDWKNPFSYQPEIWDYLKGVTDKYGLRRYVEFNSLVDRAHWDDAEHRWHVFTADGREFVGQFLISGAGALHIPSIPDIDGRDKFQGPAFHSAEWDHSVDLTGKRVAMIGTGASAIQIVPEIVNQVGELQLYQRTPPWVVPRSNPDLPIALRRAMGLVPGLRALVRLAIYWGQEALAIGMTRRPNALKFIEAYCKYNIRRSVKDRELRRKLIPNYRIGCKRILNSSTYYRAVADPKTELITDGISRITRDGIVTADGTEHKADVIVFGTGFHVTDSYTYVQIKGRDGEDLVDRWNREGIGAHRGVTVADMPNLFFLLGPNTGLGHNSVVFMIESQIRYVADAIKTCDKLGAQALAPTRAAQDQFNDELQQRLGTSVWNSGGCSSWYLDEHGKNTVLWGGYTWEYWRDTRSIRAAEYHFFGVGNGARAGRHAAAIQS</sequence>
<dbReference type="STRING" id="1841860.GCA_900157375_05608"/>
<comment type="function">
    <text evidence="8">Catalyzes a Baeyer-Villiger oxidation reaction, i.e. the insertion of an oxygen atom into a carbon-carbon bond adjacent to a carbonyl, which converts ketones to esters or lactones using NADPH and/or NADH as an electron donor. Thus, can convert bicyclo[3.2.0]hept-2-en-6-one into the oxidative lactone products 2-oxabicyclo[3.3.0]oct-6-en-3-one and 3-oxabicyclo[3.3.0]oct-6-en-2-one. Is also able to catalyze the sulfoxidation of methyl phenyl sulfide (thioanisole).</text>
</comment>
<name>A0A2U3P1W8_9MYCO</name>
<evidence type="ECO:0000256" key="3">
    <source>
        <dbReference type="ARBA" id="ARBA00022630"/>
    </source>
</evidence>
<dbReference type="GO" id="GO:0050660">
    <property type="term" value="F:flavin adenine dinucleotide binding"/>
    <property type="evidence" value="ECO:0007669"/>
    <property type="project" value="InterPro"/>
</dbReference>
<keyword evidence="4" id="KW-0274">FAD</keyword>
<dbReference type="InterPro" id="IPR036188">
    <property type="entry name" value="FAD/NAD-bd_sf"/>
</dbReference>
<dbReference type="PANTHER" id="PTHR42877">
    <property type="entry name" value="L-ORNITHINE N(5)-MONOOXYGENASE-RELATED"/>
    <property type="match status" value="1"/>
</dbReference>
<evidence type="ECO:0000256" key="10">
    <source>
        <dbReference type="SAM" id="MobiDB-lite"/>
    </source>
</evidence>
<reference evidence="11 12" key="1">
    <citation type="submission" date="2017-01" db="EMBL/GenBank/DDBJ databases">
        <authorList>
            <consortium name="Urmite Genomes"/>
        </authorList>
    </citation>
    <scope>NUCLEOTIDE SEQUENCE [LARGE SCALE GENOMIC DNA]</scope>
    <source>
        <strain evidence="11 12">AB57</strain>
    </source>
</reference>
<evidence type="ECO:0000256" key="2">
    <source>
        <dbReference type="ARBA" id="ARBA00010139"/>
    </source>
</evidence>
<proteinExistence type="inferred from homology"/>
<evidence type="ECO:0000256" key="9">
    <source>
        <dbReference type="ARBA" id="ARBA00074115"/>
    </source>
</evidence>
<dbReference type="FunFam" id="3.50.50.60:FF:000214">
    <property type="entry name" value="PROBABLE MONOOXYGENASE"/>
    <property type="match status" value="1"/>
</dbReference>
<keyword evidence="3" id="KW-0285">Flavoprotein</keyword>
<feature type="region of interest" description="Disordered" evidence="10">
    <location>
        <begin position="1"/>
        <end position="22"/>
    </location>
</feature>
<comment type="cofactor">
    <cofactor evidence="1">
        <name>FAD</name>
        <dbReference type="ChEBI" id="CHEBI:57692"/>
    </cofactor>
</comment>
<dbReference type="Proteomes" id="UP000240988">
    <property type="component" value="Unassembled WGS sequence"/>
</dbReference>
<dbReference type="InterPro" id="IPR020946">
    <property type="entry name" value="Flavin_mOase-like"/>
</dbReference>
<accession>A0A2U3P1W8</accession>
<dbReference type="EMBL" id="FUFA01000006">
    <property type="protein sequence ID" value="SPM37756.1"/>
    <property type="molecule type" value="Genomic_DNA"/>
</dbReference>
<dbReference type="FunFam" id="3.50.50.60:FF:000266">
    <property type="entry name" value="Baeyer-Villiger monooxygenase"/>
    <property type="match status" value="1"/>
</dbReference>
<keyword evidence="12" id="KW-1185">Reference proteome</keyword>
<dbReference type="OrthoDB" id="5168853at2"/>
<evidence type="ECO:0000256" key="5">
    <source>
        <dbReference type="ARBA" id="ARBA00022857"/>
    </source>
</evidence>
<evidence type="ECO:0000256" key="8">
    <source>
        <dbReference type="ARBA" id="ARBA00057341"/>
    </source>
</evidence>
<dbReference type="GO" id="GO:0050661">
    <property type="term" value="F:NADP binding"/>
    <property type="evidence" value="ECO:0007669"/>
    <property type="project" value="InterPro"/>
</dbReference>
<dbReference type="Pfam" id="PF00743">
    <property type="entry name" value="FMO-like"/>
    <property type="match status" value="1"/>
</dbReference>
<evidence type="ECO:0000256" key="4">
    <source>
        <dbReference type="ARBA" id="ARBA00022827"/>
    </source>
</evidence>
<dbReference type="SUPFAM" id="SSF51905">
    <property type="entry name" value="FAD/NAD(P)-binding domain"/>
    <property type="match status" value="1"/>
</dbReference>
<dbReference type="PANTHER" id="PTHR42877:SF4">
    <property type="entry name" value="FAD_NAD(P)-BINDING DOMAIN-CONTAINING PROTEIN-RELATED"/>
    <property type="match status" value="1"/>
</dbReference>